<feature type="region of interest" description="Disordered" evidence="1">
    <location>
        <begin position="25"/>
        <end position="59"/>
    </location>
</feature>
<dbReference type="EMBL" id="CP061800">
    <property type="protein sequence ID" value="QTA88587.1"/>
    <property type="molecule type" value="Genomic_DNA"/>
</dbReference>
<name>A0A975GP89_9BACT</name>
<dbReference type="AlphaFoldDB" id="A0A975GP89"/>
<dbReference type="KEGG" id="dmm:dnm_046340"/>
<proteinExistence type="predicted"/>
<evidence type="ECO:0000313" key="2">
    <source>
        <dbReference type="EMBL" id="QTA88587.1"/>
    </source>
</evidence>
<dbReference type="Proteomes" id="UP000663722">
    <property type="component" value="Chromosome"/>
</dbReference>
<reference evidence="2" key="1">
    <citation type="journal article" date="2021" name="Microb. Physiol.">
        <title>Proteogenomic Insights into the Physiology of Marine, Sulfate-Reducing, Filamentous Desulfonema limicola and Desulfonema magnum.</title>
        <authorList>
            <person name="Schnaars V."/>
            <person name="Wohlbrand L."/>
            <person name="Scheve S."/>
            <person name="Hinrichs C."/>
            <person name="Reinhardt R."/>
            <person name="Rabus R."/>
        </authorList>
    </citation>
    <scope>NUCLEOTIDE SEQUENCE</scope>
    <source>
        <strain evidence="2">4be13</strain>
    </source>
</reference>
<accession>A0A975GP89</accession>
<organism evidence="2 3">
    <name type="scientific">Desulfonema magnum</name>
    <dbReference type="NCBI Taxonomy" id="45655"/>
    <lineage>
        <taxon>Bacteria</taxon>
        <taxon>Pseudomonadati</taxon>
        <taxon>Thermodesulfobacteriota</taxon>
        <taxon>Desulfobacteria</taxon>
        <taxon>Desulfobacterales</taxon>
        <taxon>Desulfococcaceae</taxon>
        <taxon>Desulfonema</taxon>
    </lineage>
</organism>
<evidence type="ECO:0000256" key="1">
    <source>
        <dbReference type="SAM" id="MobiDB-lite"/>
    </source>
</evidence>
<sequence length="103" mass="11235">MSENSPAIHCRAFFAGNHQIFGHTVDRKSFQAPAGRQDGRGRNPAFSGGSDTSSGEKAGFLCCPEHSPETFRSTDTYKMELKTVSDISDSRITRVTMGLSFSE</sequence>
<keyword evidence="3" id="KW-1185">Reference proteome</keyword>
<protein>
    <submittedName>
        <fullName evidence="2">Uncharacterized protein</fullName>
    </submittedName>
</protein>
<evidence type="ECO:0000313" key="3">
    <source>
        <dbReference type="Proteomes" id="UP000663722"/>
    </source>
</evidence>
<dbReference type="RefSeq" id="WP_207683285.1">
    <property type="nucleotide sequence ID" value="NZ_CP061800.1"/>
</dbReference>
<gene>
    <name evidence="2" type="ORF">dnm_046340</name>
</gene>